<dbReference type="Gene3D" id="3.40.50.720">
    <property type="entry name" value="NAD(P)-binding Rossmann-like Domain"/>
    <property type="match status" value="1"/>
</dbReference>
<evidence type="ECO:0000313" key="2">
    <source>
        <dbReference type="EMBL" id="TGO03907.1"/>
    </source>
</evidence>
<dbReference type="SUPFAM" id="SSF51735">
    <property type="entry name" value="NAD(P)-binding Rossmann-fold domains"/>
    <property type="match status" value="1"/>
</dbReference>
<name>A0A4Z1E260_9MICO</name>
<evidence type="ECO:0000313" key="3">
    <source>
        <dbReference type="Proteomes" id="UP000297318"/>
    </source>
</evidence>
<protein>
    <submittedName>
        <fullName evidence="2">Rrf2-linked NADH-flavin reductase</fullName>
    </submittedName>
</protein>
<comment type="caution">
    <text evidence="2">The sequence shown here is derived from an EMBL/GenBank/DDBJ whole genome shotgun (WGS) entry which is preliminary data.</text>
</comment>
<dbReference type="Proteomes" id="UP000297318">
    <property type="component" value="Unassembled WGS sequence"/>
</dbReference>
<dbReference type="PANTHER" id="PTHR43355">
    <property type="entry name" value="FLAVIN REDUCTASE (NADPH)"/>
    <property type="match status" value="1"/>
</dbReference>
<gene>
    <name evidence="2" type="ORF">SERN_2919</name>
</gene>
<dbReference type="EMBL" id="RHPJ01000005">
    <property type="protein sequence ID" value="TGO03907.1"/>
    <property type="molecule type" value="Genomic_DNA"/>
</dbReference>
<dbReference type="AlphaFoldDB" id="A0A4Z1E260"/>
<dbReference type="Pfam" id="PF13460">
    <property type="entry name" value="NAD_binding_10"/>
    <property type="match status" value="1"/>
</dbReference>
<feature type="domain" description="NAD(P)-binding" evidence="1">
    <location>
        <begin position="8"/>
        <end position="203"/>
    </location>
</feature>
<dbReference type="OrthoDB" id="3191258at2"/>
<evidence type="ECO:0000259" key="1">
    <source>
        <dbReference type="Pfam" id="PF13460"/>
    </source>
</evidence>
<dbReference type="InterPro" id="IPR036291">
    <property type="entry name" value="NAD(P)-bd_dom_sf"/>
</dbReference>
<reference evidence="2 3" key="1">
    <citation type="submission" date="2018-11" db="EMBL/GenBank/DDBJ databases">
        <title>Complete genome sequencing of the Actinobacteria Serinibacter sp. K3-2.</title>
        <authorList>
            <person name="Rakitin A.L."/>
            <person name="Beletsky A.V."/>
            <person name="Mardanov A.V."/>
            <person name="Ravin N.V."/>
            <person name="Gromova A.S."/>
            <person name="Filippova S.N."/>
            <person name="Gal'Chenko V.F."/>
        </authorList>
    </citation>
    <scope>NUCLEOTIDE SEQUENCE [LARGE SCALE GENOMIC DNA]</scope>
    <source>
        <strain evidence="2 3">K3-2</strain>
    </source>
</reference>
<dbReference type="PANTHER" id="PTHR43355:SF2">
    <property type="entry name" value="FLAVIN REDUCTASE (NADPH)"/>
    <property type="match status" value="1"/>
</dbReference>
<keyword evidence="3" id="KW-1185">Reference proteome</keyword>
<sequence length="214" mass="21771">MARIAVLGGTGYAGGHIVREAVARGHEVTSYSRNAPAEPVEGATYVTGSATDDGFVPAVLADADVVIESLAPRGPLEGRVRPIVAALAAAAPAAGVRLGVIGGAGSLQVAPGGPQLFTTAEFPDAFKAEALEMGGALDDLRETPAELDWFYVSPAAGFGGYAPGEATGSFRVGGDVLLADDEGTSFISGADLATAIVDEIETPTHRRQRFTVAY</sequence>
<dbReference type="RefSeq" id="WP_135850924.1">
    <property type="nucleotide sequence ID" value="NZ_RHPJ01000005.1"/>
</dbReference>
<dbReference type="InterPro" id="IPR016040">
    <property type="entry name" value="NAD(P)-bd_dom"/>
</dbReference>
<organism evidence="2 3">
    <name type="scientific">Serinibacter arcticus</name>
    <dbReference type="NCBI Taxonomy" id="1655435"/>
    <lineage>
        <taxon>Bacteria</taxon>
        <taxon>Bacillati</taxon>
        <taxon>Actinomycetota</taxon>
        <taxon>Actinomycetes</taxon>
        <taxon>Micrococcales</taxon>
        <taxon>Beutenbergiaceae</taxon>
        <taxon>Serinibacter</taxon>
    </lineage>
</organism>
<dbReference type="InterPro" id="IPR051606">
    <property type="entry name" value="Polyketide_Oxido-like"/>
</dbReference>
<accession>A0A4Z1E260</accession>
<proteinExistence type="predicted"/>
<dbReference type="GO" id="GO:0016646">
    <property type="term" value="F:oxidoreductase activity, acting on the CH-NH group of donors, NAD or NADP as acceptor"/>
    <property type="evidence" value="ECO:0007669"/>
    <property type="project" value="TreeGrafter"/>
</dbReference>